<name>A0A8I6THH8_CIMLE</name>
<evidence type="ECO:0000313" key="4">
    <source>
        <dbReference type="EnsemblMetazoa" id="XP_014260621.1"/>
    </source>
</evidence>
<dbReference type="InterPro" id="IPR051075">
    <property type="entry name" value="SCF_subunit_WD-repeat"/>
</dbReference>
<reference evidence="4" key="1">
    <citation type="submission" date="2022-01" db="UniProtKB">
        <authorList>
            <consortium name="EnsemblMetazoa"/>
        </authorList>
    </citation>
    <scope>IDENTIFICATION</scope>
</reference>
<dbReference type="Gene3D" id="2.130.10.10">
    <property type="entry name" value="YVTN repeat-like/Quinoprotein amine dehydrogenase"/>
    <property type="match status" value="2"/>
</dbReference>
<proteinExistence type="predicted"/>
<feature type="repeat" description="WD" evidence="1">
    <location>
        <begin position="471"/>
        <end position="512"/>
    </location>
</feature>
<dbReference type="SMART" id="SM00320">
    <property type="entry name" value="WD40"/>
    <property type="match status" value="4"/>
</dbReference>
<feature type="coiled-coil region" evidence="2">
    <location>
        <begin position="152"/>
        <end position="189"/>
    </location>
</feature>
<dbReference type="OMA" id="YEDRENA"/>
<keyword evidence="1" id="KW-0853">WD repeat</keyword>
<dbReference type="EnsemblMetazoa" id="XM_014405135.2">
    <property type="protein sequence ID" value="XP_014260621.1"/>
    <property type="gene ID" value="LOC106673136"/>
</dbReference>
<dbReference type="InterPro" id="IPR036322">
    <property type="entry name" value="WD40_repeat_dom_sf"/>
</dbReference>
<dbReference type="RefSeq" id="XP_014260621.1">
    <property type="nucleotide sequence ID" value="XM_014405135.2"/>
</dbReference>
<keyword evidence="5" id="KW-1185">Reference proteome</keyword>
<dbReference type="PANTHER" id="PTHR19872">
    <property type="entry name" value="UBIQUITIN LIGASE SPECIFICITY FACTOR/HREP PROTEIN"/>
    <property type="match status" value="1"/>
</dbReference>
<dbReference type="OrthoDB" id="674604at2759"/>
<protein>
    <recommendedName>
        <fullName evidence="6">WD repeat-containing protein 55 homolog</fullName>
    </recommendedName>
</protein>
<feature type="repeat" description="WD" evidence="1">
    <location>
        <begin position="603"/>
        <end position="633"/>
    </location>
</feature>
<sequence length="835" mass="96495">MNHEVLKKAKEDEKNLRPFIAFEQLQRINTDICYVQDWYSKASWINKLKFCTRLFEVLKDGVHVIDLVYFIGSPEKDLTYSKEQNAKCSYDIQPLDHNRSLSDEHLVKMRRYYVNWFKSLPDYQQIPVFISLLHMGGSLLQESIYQMGVNVLKQKEELIAMELENDKKLEEARKKLVKIENRLNAKFRRKKRKFTKKDRKKLTVQNSASAPPVETKHPSKTSIDTQIITSEGLMKGGRLIDIFLGPRQNAKAKLELTRLQQQWAKISTDIETTSVKAQSTLYPDRVQMLPIWVNRKIIHQLPESSYQTLSRVNSYWREMITQVRKEKRARKTIDFAALSIESSAPVYRINFQVLCKEDKNGKRVHKLKKIHSQTNQHSKKLVKARVMTTTGAFSTIVPEDEIKRAKFSDYYLTIEKESKFSVDKCTLSVISTDYGLNRSGVASQRWIVIADQNGLKFHCTKTGAPSTIAIHDCHIDPITCLALHPNNYQIFTASFDGKIKLFDIWSKQCKLTYSGHKNIIISIEANSSYLVSCSADLQLKIFRIDSAACILTLELQEGLPTKLCVDEENSVYIGNVNGKVVMVRFNDHGTALLEKDLMYGVIVHAHCGEITCLSTYPLFVISGGIDGYVRIWDADLNDPHSIGSYKHKTRVNSAVVSFLKLFTACEDGELYIWNVEKCIVLKQMTINTNGRPIVNMYCLEEHFFIKLVLFNELDIKLLEIDLPWKSCEDFKRPKFSAAKSIEHTKRLRDMDPKMTREDIQMLKLHYRNTILENLRGTSTKERTEDQKPTIYSTAVDEINEVKSFPRYYKTEKSQTTSNFKYYKPSISVESKFSQQ</sequence>
<dbReference type="PANTHER" id="PTHR19872:SF7">
    <property type="entry name" value="F-BOX AND WD REPEAT DOMAIN CONTAINING PROTEIN 10B-RELATED"/>
    <property type="match status" value="1"/>
</dbReference>
<feature type="region of interest" description="Disordered" evidence="3">
    <location>
        <begin position="191"/>
        <end position="221"/>
    </location>
</feature>
<keyword evidence="2" id="KW-0175">Coiled coil</keyword>
<dbReference type="KEGG" id="clec:106673136"/>
<evidence type="ECO:0000313" key="5">
    <source>
        <dbReference type="Proteomes" id="UP000494040"/>
    </source>
</evidence>
<evidence type="ECO:0000256" key="3">
    <source>
        <dbReference type="SAM" id="MobiDB-lite"/>
    </source>
</evidence>
<organism evidence="4 5">
    <name type="scientific">Cimex lectularius</name>
    <name type="common">Bed bug</name>
    <name type="synonym">Acanthia lectularia</name>
    <dbReference type="NCBI Taxonomy" id="79782"/>
    <lineage>
        <taxon>Eukaryota</taxon>
        <taxon>Metazoa</taxon>
        <taxon>Ecdysozoa</taxon>
        <taxon>Arthropoda</taxon>
        <taxon>Hexapoda</taxon>
        <taxon>Insecta</taxon>
        <taxon>Pterygota</taxon>
        <taxon>Neoptera</taxon>
        <taxon>Paraneoptera</taxon>
        <taxon>Hemiptera</taxon>
        <taxon>Heteroptera</taxon>
        <taxon>Panheteroptera</taxon>
        <taxon>Cimicomorpha</taxon>
        <taxon>Cimicidae</taxon>
        <taxon>Cimex</taxon>
    </lineage>
</organism>
<dbReference type="PROSITE" id="PS50082">
    <property type="entry name" value="WD_REPEATS_2"/>
    <property type="match status" value="2"/>
</dbReference>
<dbReference type="SUPFAM" id="SSF50978">
    <property type="entry name" value="WD40 repeat-like"/>
    <property type="match status" value="1"/>
</dbReference>
<dbReference type="Proteomes" id="UP000494040">
    <property type="component" value="Unassembled WGS sequence"/>
</dbReference>
<dbReference type="Pfam" id="PF00400">
    <property type="entry name" value="WD40"/>
    <property type="match status" value="3"/>
</dbReference>
<accession>A0A8I6THH8</accession>
<feature type="compositionally biased region" description="Basic residues" evidence="3">
    <location>
        <begin position="191"/>
        <end position="202"/>
    </location>
</feature>
<evidence type="ECO:0000256" key="1">
    <source>
        <dbReference type="PROSITE-ProRule" id="PRU00221"/>
    </source>
</evidence>
<dbReference type="PROSITE" id="PS50294">
    <property type="entry name" value="WD_REPEATS_REGION"/>
    <property type="match status" value="1"/>
</dbReference>
<dbReference type="AlphaFoldDB" id="A0A8I6THH8"/>
<dbReference type="GeneID" id="106673136"/>
<evidence type="ECO:0000256" key="2">
    <source>
        <dbReference type="SAM" id="Coils"/>
    </source>
</evidence>
<evidence type="ECO:0008006" key="6">
    <source>
        <dbReference type="Google" id="ProtNLM"/>
    </source>
</evidence>
<dbReference type="InterPro" id="IPR001680">
    <property type="entry name" value="WD40_rpt"/>
</dbReference>
<dbReference type="InterPro" id="IPR015943">
    <property type="entry name" value="WD40/YVTN_repeat-like_dom_sf"/>
</dbReference>